<accession>A0ACB8SQM8</accession>
<proteinExistence type="predicted"/>
<evidence type="ECO:0000313" key="2">
    <source>
        <dbReference type="Proteomes" id="UP000814140"/>
    </source>
</evidence>
<dbReference type="Proteomes" id="UP000814140">
    <property type="component" value="Unassembled WGS sequence"/>
</dbReference>
<protein>
    <submittedName>
        <fullName evidence="1">Uncharacterized protein</fullName>
    </submittedName>
</protein>
<comment type="caution">
    <text evidence="1">The sequence shown here is derived from an EMBL/GenBank/DDBJ whole genome shotgun (WGS) entry which is preliminary data.</text>
</comment>
<reference evidence="1" key="2">
    <citation type="journal article" date="2022" name="New Phytol.">
        <title>Evolutionary transition to the ectomycorrhizal habit in the genomes of a hyperdiverse lineage of mushroom-forming fungi.</title>
        <authorList>
            <person name="Looney B."/>
            <person name="Miyauchi S."/>
            <person name="Morin E."/>
            <person name="Drula E."/>
            <person name="Courty P.E."/>
            <person name="Kohler A."/>
            <person name="Kuo A."/>
            <person name="LaButti K."/>
            <person name="Pangilinan J."/>
            <person name="Lipzen A."/>
            <person name="Riley R."/>
            <person name="Andreopoulos W."/>
            <person name="He G."/>
            <person name="Johnson J."/>
            <person name="Nolan M."/>
            <person name="Tritt A."/>
            <person name="Barry K.W."/>
            <person name="Grigoriev I.V."/>
            <person name="Nagy L.G."/>
            <person name="Hibbett D."/>
            <person name="Henrissat B."/>
            <person name="Matheny P.B."/>
            <person name="Labbe J."/>
            <person name="Martin F.M."/>
        </authorList>
    </citation>
    <scope>NUCLEOTIDE SEQUENCE</scope>
    <source>
        <strain evidence="1">HHB10654</strain>
    </source>
</reference>
<dbReference type="EMBL" id="MU277239">
    <property type="protein sequence ID" value="KAI0058081.1"/>
    <property type="molecule type" value="Genomic_DNA"/>
</dbReference>
<keyword evidence="2" id="KW-1185">Reference proteome</keyword>
<evidence type="ECO:0000313" key="1">
    <source>
        <dbReference type="EMBL" id="KAI0058081.1"/>
    </source>
</evidence>
<name>A0ACB8SQM8_9AGAM</name>
<reference evidence="1" key="1">
    <citation type="submission" date="2021-03" db="EMBL/GenBank/DDBJ databases">
        <authorList>
            <consortium name="DOE Joint Genome Institute"/>
            <person name="Ahrendt S."/>
            <person name="Looney B.P."/>
            <person name="Miyauchi S."/>
            <person name="Morin E."/>
            <person name="Drula E."/>
            <person name="Courty P.E."/>
            <person name="Chicoki N."/>
            <person name="Fauchery L."/>
            <person name="Kohler A."/>
            <person name="Kuo A."/>
            <person name="Labutti K."/>
            <person name="Pangilinan J."/>
            <person name="Lipzen A."/>
            <person name="Riley R."/>
            <person name="Andreopoulos W."/>
            <person name="He G."/>
            <person name="Johnson J."/>
            <person name="Barry K.W."/>
            <person name="Grigoriev I.V."/>
            <person name="Nagy L."/>
            <person name="Hibbett D."/>
            <person name="Henrissat B."/>
            <person name="Matheny P.B."/>
            <person name="Labbe J."/>
            <person name="Martin F."/>
        </authorList>
    </citation>
    <scope>NUCLEOTIDE SEQUENCE</scope>
    <source>
        <strain evidence="1">HHB10654</strain>
    </source>
</reference>
<gene>
    <name evidence="1" type="ORF">BV25DRAFT_1312659</name>
</gene>
<sequence>MGTAQRCSDWYARRPASRCLHCGCGSGSHSANDFPRCALILSAGRRFRGADSRLRYLVCAGAGLHSTAPTCPSECTARTWCVFIPVAAHGARTRYASV</sequence>
<organism evidence="1 2">
    <name type="scientific">Artomyces pyxidatus</name>
    <dbReference type="NCBI Taxonomy" id="48021"/>
    <lineage>
        <taxon>Eukaryota</taxon>
        <taxon>Fungi</taxon>
        <taxon>Dikarya</taxon>
        <taxon>Basidiomycota</taxon>
        <taxon>Agaricomycotina</taxon>
        <taxon>Agaricomycetes</taxon>
        <taxon>Russulales</taxon>
        <taxon>Auriscalpiaceae</taxon>
        <taxon>Artomyces</taxon>
    </lineage>
</organism>